<reference evidence="4" key="1">
    <citation type="submission" date="2021-08" db="EMBL/GenBank/DDBJ databases">
        <title>Complete genome sequence of Moraxella sp strain PS-22.</title>
        <authorList>
            <person name="Das S.K."/>
        </authorList>
    </citation>
    <scope>NUCLEOTIDE SEQUENCE</scope>
    <source>
        <strain evidence="4">PS-22</strain>
    </source>
</reference>
<dbReference type="PANTHER" id="PTHR36933:SF1">
    <property type="entry name" value="SLL0788 PROTEIN"/>
    <property type="match status" value="1"/>
</dbReference>
<comment type="caution">
    <text evidence="4">The sequence shown here is derived from an EMBL/GenBank/DDBJ whole genome shotgun (WGS) entry which is preliminary data.</text>
</comment>
<dbReference type="Pfam" id="PF03713">
    <property type="entry name" value="DUF305"/>
    <property type="match status" value="1"/>
</dbReference>
<dbReference type="EMBL" id="JACSYB010000001">
    <property type="protein sequence ID" value="MCG8146980.1"/>
    <property type="molecule type" value="Genomic_DNA"/>
</dbReference>
<feature type="chain" id="PRO_5040996492" evidence="2">
    <location>
        <begin position="23"/>
        <end position="247"/>
    </location>
</feature>
<protein>
    <submittedName>
        <fullName evidence="4">DUF305 domain-containing protein</fullName>
    </submittedName>
</protein>
<keyword evidence="5" id="KW-1185">Reference proteome</keyword>
<feature type="compositionally biased region" description="Low complexity" evidence="1">
    <location>
        <begin position="24"/>
        <end position="48"/>
    </location>
</feature>
<dbReference type="AlphaFoldDB" id="A0A9X1UQ66"/>
<dbReference type="InterPro" id="IPR005183">
    <property type="entry name" value="DUF305_CopM-like"/>
</dbReference>
<accession>A0A9X1UQ66</accession>
<evidence type="ECO:0000313" key="4">
    <source>
        <dbReference type="EMBL" id="MCG8146980.1"/>
    </source>
</evidence>
<evidence type="ECO:0000313" key="5">
    <source>
        <dbReference type="Proteomes" id="UP001139238"/>
    </source>
</evidence>
<keyword evidence="2" id="KW-0732">Signal</keyword>
<dbReference type="Proteomes" id="UP001139238">
    <property type="component" value="Unassembled WGS sequence"/>
</dbReference>
<feature type="region of interest" description="Disordered" evidence="1">
    <location>
        <begin position="24"/>
        <end position="58"/>
    </location>
</feature>
<dbReference type="InterPro" id="IPR012347">
    <property type="entry name" value="Ferritin-like"/>
</dbReference>
<evidence type="ECO:0000256" key="1">
    <source>
        <dbReference type="SAM" id="MobiDB-lite"/>
    </source>
</evidence>
<proteinExistence type="predicted"/>
<gene>
    <name evidence="4" type="ORF">H9W84_02370</name>
</gene>
<dbReference type="PANTHER" id="PTHR36933">
    <property type="entry name" value="SLL0788 PROTEIN"/>
    <property type="match status" value="1"/>
</dbReference>
<feature type="signal peptide" evidence="2">
    <location>
        <begin position="1"/>
        <end position="22"/>
    </location>
</feature>
<feature type="domain" description="DUF305" evidence="3">
    <location>
        <begin position="97"/>
        <end position="242"/>
    </location>
</feature>
<organism evidence="4 5">
    <name type="scientific">Moraxella tetraodonis</name>
    <dbReference type="NCBI Taxonomy" id="2767221"/>
    <lineage>
        <taxon>Bacteria</taxon>
        <taxon>Pseudomonadati</taxon>
        <taxon>Pseudomonadota</taxon>
        <taxon>Gammaproteobacteria</taxon>
        <taxon>Moraxellales</taxon>
        <taxon>Moraxellaceae</taxon>
        <taxon>Moraxella</taxon>
    </lineage>
</organism>
<sequence>MNNIMGLSWVVALALGMTACTKNDTTQTATTASSTDSMSTDARSTDASMTQAQSMHHMASAADTQSQSQPPHIMAYMDIMNKMHQAMSAGVQAKNADVGFAKGMIPHHEGAIAMAKVELQYGKDAEMKALAQKIVDAQQSEISVMQNWLDKNESSQLAASNAKEITQAYQQKDMSNHDAMMQGTMDANPDIAFAKGMIPHHQGAIDMATIEQTYGKNPAMLTLAKQIKQAQTPEIKQMQDWLSKQAH</sequence>
<evidence type="ECO:0000256" key="2">
    <source>
        <dbReference type="SAM" id="SignalP"/>
    </source>
</evidence>
<name>A0A9X1UQ66_9GAMM</name>
<evidence type="ECO:0000259" key="3">
    <source>
        <dbReference type="Pfam" id="PF03713"/>
    </source>
</evidence>
<dbReference type="Gene3D" id="1.20.1260.10">
    <property type="match status" value="2"/>
</dbReference>
<dbReference type="RefSeq" id="WP_239741510.1">
    <property type="nucleotide sequence ID" value="NZ_JACSYB010000001.1"/>
</dbReference>